<dbReference type="PANTHER" id="PTHR47199:SF2">
    <property type="entry name" value="PHOTOSYSTEM II STABILITY_ASSEMBLY FACTOR HCF136, CHLOROPLASTIC"/>
    <property type="match status" value="1"/>
</dbReference>
<dbReference type="SUPFAM" id="SSF50939">
    <property type="entry name" value="Sialidases"/>
    <property type="match status" value="1"/>
</dbReference>
<dbReference type="AlphaFoldDB" id="A0A381Z582"/>
<protein>
    <recommendedName>
        <fullName evidence="3">Photosynthesis system II assembly factor Ycf48/Hcf136-like domain-containing protein</fullName>
    </recommendedName>
</protein>
<keyword evidence="2" id="KW-0604">Photosystem II</keyword>
<accession>A0A381Z582</accession>
<evidence type="ECO:0000259" key="3">
    <source>
        <dbReference type="Pfam" id="PF14870"/>
    </source>
</evidence>
<proteinExistence type="predicted"/>
<evidence type="ECO:0000313" key="4">
    <source>
        <dbReference type="EMBL" id="SVA83953.1"/>
    </source>
</evidence>
<dbReference type="PANTHER" id="PTHR47199">
    <property type="entry name" value="PHOTOSYSTEM II STABILITY/ASSEMBLY FACTOR HCF136, CHLOROPLASTIC"/>
    <property type="match status" value="1"/>
</dbReference>
<feature type="domain" description="Photosynthesis system II assembly factor Ycf48/Hcf136-like" evidence="3">
    <location>
        <begin position="145"/>
        <end position="257"/>
    </location>
</feature>
<reference evidence="4" key="1">
    <citation type="submission" date="2018-05" db="EMBL/GenBank/DDBJ databases">
        <authorList>
            <person name="Lanie J.A."/>
            <person name="Ng W.-L."/>
            <person name="Kazmierczak K.M."/>
            <person name="Andrzejewski T.M."/>
            <person name="Davidsen T.M."/>
            <person name="Wayne K.J."/>
            <person name="Tettelin H."/>
            <person name="Glass J.I."/>
            <person name="Rusch D."/>
            <person name="Podicherti R."/>
            <person name="Tsui H.-C.T."/>
            <person name="Winkler M.E."/>
        </authorList>
    </citation>
    <scope>NUCLEOTIDE SEQUENCE</scope>
</reference>
<dbReference type="EMBL" id="UINC01019858">
    <property type="protein sequence ID" value="SVA83953.1"/>
    <property type="molecule type" value="Genomic_DNA"/>
</dbReference>
<dbReference type="InterPro" id="IPR028203">
    <property type="entry name" value="PSII_CF48-like_dom"/>
</dbReference>
<dbReference type="CDD" id="cd15482">
    <property type="entry name" value="Sialidase_non-viral"/>
    <property type="match status" value="2"/>
</dbReference>
<dbReference type="GO" id="GO:0009523">
    <property type="term" value="C:photosystem II"/>
    <property type="evidence" value="ECO:0007669"/>
    <property type="project" value="UniProtKB-KW"/>
</dbReference>
<dbReference type="Pfam" id="PF14870">
    <property type="entry name" value="PSII_BNR"/>
    <property type="match status" value="1"/>
</dbReference>
<sequence length="346" mass="36720">MVSQIPNQPNQPEDGPGFAPARFFFGHRTPSWISVLLMCLGLVKLAAQPIDGDSVIAPLAKSSLLLDVHGGGERAVAVGERGHILLSTDDGNNWRQVAAPTRRTLTGVFLIDDKIVWAVGHQSVILKSGDGGETWAKANAENDPETAYLDILFLDAKTGFIVGSYGKFLSTSDGGKTWTEAKQDDDPHFSHIITALDGGLWLTGEFGTVRRSGDRDKRWAPLSTPYEGTFFGAVPFAKGGALVFGLRGNIFRSGDGGEWLKIESPTKALLHAGLTLADGRLVLAAAAGQLLVSADEGRSFRLAAWPGAASATATSLWQASDGGLLLASDKGVHRLELADLHAEVVK</sequence>
<organism evidence="4">
    <name type="scientific">marine metagenome</name>
    <dbReference type="NCBI Taxonomy" id="408172"/>
    <lineage>
        <taxon>unclassified sequences</taxon>
        <taxon>metagenomes</taxon>
        <taxon>ecological metagenomes</taxon>
    </lineage>
</organism>
<evidence type="ECO:0000256" key="2">
    <source>
        <dbReference type="ARBA" id="ARBA00023276"/>
    </source>
</evidence>
<dbReference type="Gene3D" id="2.130.10.10">
    <property type="entry name" value="YVTN repeat-like/Quinoprotein amine dehydrogenase"/>
    <property type="match status" value="1"/>
</dbReference>
<keyword evidence="1" id="KW-0602">Photosynthesis</keyword>
<name>A0A381Z582_9ZZZZ</name>
<gene>
    <name evidence="4" type="ORF">METZ01_LOCUS136807</name>
</gene>
<dbReference type="GO" id="GO:0015979">
    <property type="term" value="P:photosynthesis"/>
    <property type="evidence" value="ECO:0007669"/>
    <property type="project" value="UniProtKB-KW"/>
</dbReference>
<dbReference type="InterPro" id="IPR036278">
    <property type="entry name" value="Sialidase_sf"/>
</dbReference>
<evidence type="ECO:0000256" key="1">
    <source>
        <dbReference type="ARBA" id="ARBA00022531"/>
    </source>
</evidence>
<dbReference type="InterPro" id="IPR015943">
    <property type="entry name" value="WD40/YVTN_repeat-like_dom_sf"/>
</dbReference>